<accession>A0A2K4Y7E6</accession>
<dbReference type="Pfam" id="PF02274">
    <property type="entry name" value="ADI"/>
    <property type="match status" value="1"/>
</dbReference>
<evidence type="ECO:0008006" key="3">
    <source>
        <dbReference type="Google" id="ProtNLM"/>
    </source>
</evidence>
<dbReference type="OrthoDB" id="4666357at2"/>
<dbReference type="PANTHER" id="PTHR47271:SF2">
    <property type="entry name" value="ARGININE DEIMINASE"/>
    <property type="match status" value="1"/>
</dbReference>
<gene>
    <name evidence="1" type="ORF">MAAFP003_1379</name>
</gene>
<dbReference type="PANTHER" id="PTHR47271">
    <property type="entry name" value="ARGININE DEIMINASE"/>
    <property type="match status" value="1"/>
</dbReference>
<protein>
    <recommendedName>
        <fullName evidence="3">Amidinotransferase</fullName>
    </recommendedName>
</protein>
<dbReference type="GO" id="GO:0016990">
    <property type="term" value="F:arginine deiminase activity"/>
    <property type="evidence" value="ECO:0007669"/>
    <property type="project" value="TreeGrafter"/>
</dbReference>
<evidence type="ECO:0000313" key="1">
    <source>
        <dbReference type="EMBL" id="SOX52712.1"/>
    </source>
</evidence>
<sequence length="387" mass="43210">MRTEESMTTLDTPKFRRAYDDWRLTDIPHYRDGNSTYEFVRATHEVDYRTYQAEAVAGRSFGFNGIGRLTEVALHMPTKHTLHDQSSQYRENPAFFQALMGVPDRGPVDLLAFQRETEELATAFEDSGITVHWIDYPEEPTNPYGPLMGHVFLSWGSIWRGGSVISRFGFLPGMVGVTEYLAKWAWNTLNIPPLIAITEGAMEPGACNMIAEEVLVTCLSASYDQRGTEQFVNAISKTNGTSEFYNLQLRPAVEGFFNQATGACAHPDININAIDVGKLVVSPAALDWEARTWLYDNNFELIEADAQEQRDFLAPCNVLLLEPGKVIAHADCHATNEKIRAAGVEVIEVTGTEIRKACGGIKCRVMQINREPGPTLADVRNRAWRSA</sequence>
<proteinExistence type="predicted"/>
<keyword evidence="2" id="KW-1185">Reference proteome</keyword>
<dbReference type="EMBL" id="FXEG02000002">
    <property type="protein sequence ID" value="SOX52712.1"/>
    <property type="molecule type" value="Genomic_DNA"/>
</dbReference>
<dbReference type="Proteomes" id="UP000236318">
    <property type="component" value="Unassembled WGS sequence"/>
</dbReference>
<reference evidence="1" key="1">
    <citation type="submission" date="2018-01" db="EMBL/GenBank/DDBJ databases">
        <authorList>
            <consortium name="Urmite Genomes"/>
        </authorList>
    </citation>
    <scope>NUCLEOTIDE SEQUENCE [LARGE SCALE GENOMIC DNA]</scope>
    <source>
        <strain evidence="1">AFP003</strain>
    </source>
</reference>
<dbReference type="SUPFAM" id="SSF55909">
    <property type="entry name" value="Pentein"/>
    <property type="match status" value="1"/>
</dbReference>
<evidence type="ECO:0000313" key="2">
    <source>
        <dbReference type="Proteomes" id="UP000236318"/>
    </source>
</evidence>
<comment type="caution">
    <text evidence="1">The sequence shown here is derived from an EMBL/GenBank/DDBJ whole genome shotgun (WGS) entry which is preliminary data.</text>
</comment>
<name>A0A2K4Y7E6_9MYCO</name>
<dbReference type="AlphaFoldDB" id="A0A2K4Y7E6"/>
<organism evidence="1 2">
    <name type="scientific">Mycobacterium ahvazicum</name>
    <dbReference type="NCBI Taxonomy" id="1964395"/>
    <lineage>
        <taxon>Bacteria</taxon>
        <taxon>Bacillati</taxon>
        <taxon>Actinomycetota</taxon>
        <taxon>Actinomycetes</taxon>
        <taxon>Mycobacteriales</taxon>
        <taxon>Mycobacteriaceae</taxon>
        <taxon>Mycobacterium</taxon>
        <taxon>Mycobacterium simiae complex</taxon>
    </lineage>
</organism>
<dbReference type="GO" id="GO:0019546">
    <property type="term" value="P:L-arginine deiminase pathway"/>
    <property type="evidence" value="ECO:0007669"/>
    <property type="project" value="TreeGrafter"/>
</dbReference>
<dbReference type="Gene3D" id="3.75.10.10">
    <property type="entry name" value="L-arginine/glycine Amidinotransferase, Chain A"/>
    <property type="match status" value="1"/>
</dbReference>